<gene>
    <name evidence="2" type="ORF">OLEA9_A061318</name>
</gene>
<protein>
    <submittedName>
        <fullName evidence="2">Uncharacterized protein</fullName>
    </submittedName>
</protein>
<keyword evidence="3" id="KW-1185">Reference proteome</keyword>
<accession>A0A8S0PFB2</accession>
<reference evidence="2 3" key="1">
    <citation type="submission" date="2019-12" db="EMBL/GenBank/DDBJ databases">
        <authorList>
            <person name="Alioto T."/>
            <person name="Alioto T."/>
            <person name="Gomez Garrido J."/>
        </authorList>
    </citation>
    <scope>NUCLEOTIDE SEQUENCE [LARGE SCALE GENOMIC DNA]</scope>
</reference>
<proteinExistence type="predicted"/>
<feature type="region of interest" description="Disordered" evidence="1">
    <location>
        <begin position="1"/>
        <end position="28"/>
    </location>
</feature>
<dbReference type="EMBL" id="CACTIH010000062">
    <property type="protein sequence ID" value="CAA2946031.1"/>
    <property type="molecule type" value="Genomic_DNA"/>
</dbReference>
<evidence type="ECO:0000256" key="1">
    <source>
        <dbReference type="SAM" id="MobiDB-lite"/>
    </source>
</evidence>
<feature type="compositionally biased region" description="Low complexity" evidence="1">
    <location>
        <begin position="17"/>
        <end position="28"/>
    </location>
</feature>
<comment type="caution">
    <text evidence="2">The sequence shown here is derived from an EMBL/GenBank/DDBJ whole genome shotgun (WGS) entry which is preliminary data.</text>
</comment>
<evidence type="ECO:0000313" key="3">
    <source>
        <dbReference type="Proteomes" id="UP000594638"/>
    </source>
</evidence>
<organism evidence="2 3">
    <name type="scientific">Olea europaea subsp. europaea</name>
    <dbReference type="NCBI Taxonomy" id="158383"/>
    <lineage>
        <taxon>Eukaryota</taxon>
        <taxon>Viridiplantae</taxon>
        <taxon>Streptophyta</taxon>
        <taxon>Embryophyta</taxon>
        <taxon>Tracheophyta</taxon>
        <taxon>Spermatophyta</taxon>
        <taxon>Magnoliopsida</taxon>
        <taxon>eudicotyledons</taxon>
        <taxon>Gunneridae</taxon>
        <taxon>Pentapetalae</taxon>
        <taxon>asterids</taxon>
        <taxon>lamiids</taxon>
        <taxon>Lamiales</taxon>
        <taxon>Oleaceae</taxon>
        <taxon>Oleeae</taxon>
        <taxon>Olea</taxon>
    </lineage>
</organism>
<name>A0A8S0PFB2_OLEEU</name>
<evidence type="ECO:0000313" key="2">
    <source>
        <dbReference type="EMBL" id="CAA2946031.1"/>
    </source>
</evidence>
<sequence length="83" mass="9069">FRGRRRPPPLNIRSGESPLSKAAASPPFSSSARCCNNQQQRALLLTPDGELAVVAAECQCRQRYDVGSATNALSFNFFLKQIS</sequence>
<dbReference type="Proteomes" id="UP000594638">
    <property type="component" value="Unassembled WGS sequence"/>
</dbReference>
<dbReference type="AlphaFoldDB" id="A0A8S0PFB2"/>
<feature type="non-terminal residue" evidence="2">
    <location>
        <position position="1"/>
    </location>
</feature>
<dbReference type="Gramene" id="OE9A061318T1">
    <property type="protein sequence ID" value="OE9A061318C1"/>
    <property type="gene ID" value="OE9A061318"/>
</dbReference>